<feature type="region of interest" description="Disordered" evidence="1">
    <location>
        <begin position="74"/>
        <end position="93"/>
    </location>
</feature>
<dbReference type="Pfam" id="PF01398">
    <property type="entry name" value="JAB"/>
    <property type="match status" value="1"/>
</dbReference>
<dbReference type="InterPro" id="IPR000555">
    <property type="entry name" value="JAMM/MPN+_dom"/>
</dbReference>
<dbReference type="AlphaFoldDB" id="Q4CMJ7"/>
<evidence type="ECO:0000256" key="1">
    <source>
        <dbReference type="SAM" id="MobiDB-lite"/>
    </source>
</evidence>
<dbReference type="PaxDb" id="353153-Q4CMJ7"/>
<dbReference type="eggNOG" id="KOG1555">
    <property type="taxonomic scope" value="Eukaryota"/>
</dbReference>
<dbReference type="Gene3D" id="3.40.140.10">
    <property type="entry name" value="Cytidine Deaminase, domain 2"/>
    <property type="match status" value="1"/>
</dbReference>
<dbReference type="InterPro" id="IPR050242">
    <property type="entry name" value="JAMM_MPN+_peptidase_M67A"/>
</dbReference>
<keyword evidence="4" id="KW-1185">Reference proteome</keyword>
<dbReference type="PANTHER" id="PTHR10410">
    <property type="entry name" value="EUKARYOTIC TRANSLATION INITIATION FACTOR 3 -RELATED"/>
    <property type="match status" value="1"/>
</dbReference>
<dbReference type="RefSeq" id="XP_802945.1">
    <property type="nucleotide sequence ID" value="XM_797852.1"/>
</dbReference>
<dbReference type="SMART" id="SM00232">
    <property type="entry name" value="JAB_MPN"/>
    <property type="match status" value="1"/>
</dbReference>
<gene>
    <name evidence="3" type="ORF">Tc00.1047053506463.10</name>
</gene>
<dbReference type="GeneID" id="3532439"/>
<name>Q4CMJ7_TRYCC</name>
<proteinExistence type="predicted"/>
<dbReference type="OMA" id="HCALHCF"/>
<dbReference type="STRING" id="353153.Q4CMJ7"/>
<evidence type="ECO:0000313" key="3">
    <source>
        <dbReference type="EMBL" id="EAN81499.1"/>
    </source>
</evidence>
<feature type="domain" description="JAB1/MPN/MOV34 metalloenzyme" evidence="2">
    <location>
        <begin position="9"/>
        <end position="202"/>
    </location>
</feature>
<comment type="caution">
    <text evidence="3">The sequence shown here is derived from an EMBL/GenBank/DDBJ whole genome shotgun (WGS) entry which is preliminary data.</text>
</comment>
<dbReference type="Proteomes" id="UP000002296">
    <property type="component" value="Unassembled WGS sequence"/>
</dbReference>
<evidence type="ECO:0000259" key="2">
    <source>
        <dbReference type="SMART" id="SM00232"/>
    </source>
</evidence>
<organism evidence="3 4">
    <name type="scientific">Trypanosoma cruzi (strain CL Brener)</name>
    <dbReference type="NCBI Taxonomy" id="353153"/>
    <lineage>
        <taxon>Eukaryota</taxon>
        <taxon>Discoba</taxon>
        <taxon>Euglenozoa</taxon>
        <taxon>Kinetoplastea</taxon>
        <taxon>Metakinetoplastina</taxon>
        <taxon>Trypanosomatida</taxon>
        <taxon>Trypanosomatidae</taxon>
        <taxon>Trypanosoma</taxon>
        <taxon>Schizotrypanum</taxon>
    </lineage>
</organism>
<dbReference type="EMBL" id="AAHK01003363">
    <property type="protein sequence ID" value="EAN81499.1"/>
    <property type="molecule type" value="Genomic_DNA"/>
</dbReference>
<protein>
    <submittedName>
        <fullName evidence="3">Metallopeptidase, putative</fullName>
    </submittedName>
</protein>
<dbReference type="InParanoid" id="Q4CMJ7"/>
<dbReference type="SUPFAM" id="SSF102712">
    <property type="entry name" value="JAB1/MPN domain"/>
    <property type="match status" value="1"/>
</dbReference>
<dbReference type="KEGG" id="tcr:506463.10"/>
<dbReference type="SMR" id="Q4CMJ7"/>
<reference evidence="3 4" key="1">
    <citation type="journal article" date="2005" name="Science">
        <title>The genome sequence of Trypanosoma cruzi, etiologic agent of Chagas disease.</title>
        <authorList>
            <person name="El-Sayed N.M."/>
            <person name="Myler P.J."/>
            <person name="Bartholomeu D.C."/>
            <person name="Nilsson D."/>
            <person name="Aggarwal G."/>
            <person name="Tran A.N."/>
            <person name="Ghedin E."/>
            <person name="Worthey E.A."/>
            <person name="Delcher A.L."/>
            <person name="Blandin G."/>
            <person name="Westenberger S.J."/>
            <person name="Caler E."/>
            <person name="Cerqueira G.C."/>
            <person name="Branche C."/>
            <person name="Haas B."/>
            <person name="Anupama A."/>
            <person name="Arner E."/>
            <person name="Aslund L."/>
            <person name="Attipoe P."/>
            <person name="Bontempi E."/>
            <person name="Bringaud F."/>
            <person name="Burton P."/>
            <person name="Cadag E."/>
            <person name="Campbell D.A."/>
            <person name="Carrington M."/>
            <person name="Crabtree J."/>
            <person name="Darban H."/>
            <person name="da Silveira J.F."/>
            <person name="de Jong P."/>
            <person name="Edwards K."/>
            <person name="Englund P.T."/>
            <person name="Fazelina G."/>
            <person name="Feldblyum T."/>
            <person name="Ferella M."/>
            <person name="Frasch A.C."/>
            <person name="Gull K."/>
            <person name="Horn D."/>
            <person name="Hou L."/>
            <person name="Huang Y."/>
            <person name="Kindlund E."/>
            <person name="Klingbeil M."/>
            <person name="Kluge S."/>
            <person name="Koo H."/>
            <person name="Lacerda D."/>
            <person name="Levin M.J."/>
            <person name="Lorenzi H."/>
            <person name="Louie T."/>
            <person name="Machado C.R."/>
            <person name="McCulloch R."/>
            <person name="McKenna A."/>
            <person name="Mizuno Y."/>
            <person name="Mottram J.C."/>
            <person name="Nelson S."/>
            <person name="Ochaya S."/>
            <person name="Osoegawa K."/>
            <person name="Pai G."/>
            <person name="Parsons M."/>
            <person name="Pentony M."/>
            <person name="Pettersson U."/>
            <person name="Pop M."/>
            <person name="Ramirez J.L."/>
            <person name="Rinta J."/>
            <person name="Robertson L."/>
            <person name="Salzberg S.L."/>
            <person name="Sanchez D.O."/>
            <person name="Seyler A."/>
            <person name="Sharma R."/>
            <person name="Shetty J."/>
            <person name="Simpson A.J."/>
            <person name="Sisk E."/>
            <person name="Tammi M.T."/>
            <person name="Tarleton R."/>
            <person name="Teixeira S."/>
            <person name="Van Aken S."/>
            <person name="Vogt C."/>
            <person name="Ward P.N."/>
            <person name="Wickstead B."/>
            <person name="Wortman J."/>
            <person name="White O."/>
            <person name="Fraser C.M."/>
            <person name="Stuart K.D."/>
            <person name="Andersson B."/>
        </authorList>
    </citation>
    <scope>NUCLEOTIDE SEQUENCE [LARGE SCALE GENOMIC DNA]</scope>
    <source>
        <strain evidence="3 4">CL Brener</strain>
    </source>
</reference>
<evidence type="ECO:0000313" key="4">
    <source>
        <dbReference type="Proteomes" id="UP000002296"/>
    </source>
</evidence>
<dbReference type="GO" id="GO:0008237">
    <property type="term" value="F:metallopeptidase activity"/>
    <property type="evidence" value="ECO:0007669"/>
    <property type="project" value="InterPro"/>
</dbReference>
<sequence length="307" mass="33791">MEKRAPLEKVCVADTVVQACLAHAFTTEQEEVMGLLLGEVTVHHGCGTTAAISSETVRVAATVSPAISTGAKSFGGNVNAPTPTPTPTSPSTVRKRANVWGAWILQRSVRRADRVEIAPEMLAGASDEAERYTKQVGHHTRVIGWYHSHPRITPYPSQVDLRSQGSYQQMESGWVGLIFSVFYSDATNRNGVSIHCFQTGPGETHEKVEIEIVPVGSMPLRSLPPCEVTHRLLHVFRSEVNAAVELVRRRCKDAPDAMAAAFALQEVQLYTLEKLVAQPTLRHLRACISYMEREVKRLEKELAAQNS</sequence>
<accession>Q4CMJ7</accession>